<dbReference type="PANTHER" id="PTHR33129">
    <property type="entry name" value="PROTEIN KINASE DOMAIN-CONTAINING PROTEIN-RELATED"/>
    <property type="match status" value="1"/>
</dbReference>
<evidence type="ECO:0000313" key="2">
    <source>
        <dbReference type="Proteomes" id="UP000724874"/>
    </source>
</evidence>
<evidence type="ECO:0000313" key="1">
    <source>
        <dbReference type="EMBL" id="KAF8905935.1"/>
    </source>
</evidence>
<accession>A0A9P5TR25</accession>
<name>A0A9P5TR25_GYMJU</name>
<dbReference type="EMBL" id="JADNYJ010000020">
    <property type="protein sequence ID" value="KAF8905935.1"/>
    <property type="molecule type" value="Genomic_DNA"/>
</dbReference>
<dbReference type="Proteomes" id="UP000724874">
    <property type="component" value="Unassembled WGS sequence"/>
</dbReference>
<dbReference type="PANTHER" id="PTHR33129:SF1">
    <property type="entry name" value="ATP-BINDING PROTEIN"/>
    <property type="match status" value="1"/>
</dbReference>
<proteinExistence type="predicted"/>
<protein>
    <recommendedName>
        <fullName evidence="3">Crinkler (CRN) family protein</fullName>
    </recommendedName>
</protein>
<dbReference type="OrthoDB" id="19861at2759"/>
<dbReference type="AlphaFoldDB" id="A0A9P5TR25"/>
<keyword evidence="2" id="KW-1185">Reference proteome</keyword>
<dbReference type="InterPro" id="IPR052980">
    <property type="entry name" value="Crinkler_effector"/>
</dbReference>
<gene>
    <name evidence="1" type="ORF">CPB84DRAFT_1705144</name>
</gene>
<evidence type="ECO:0008006" key="3">
    <source>
        <dbReference type="Google" id="ProtNLM"/>
    </source>
</evidence>
<reference evidence="1" key="1">
    <citation type="submission" date="2020-11" db="EMBL/GenBank/DDBJ databases">
        <authorList>
            <consortium name="DOE Joint Genome Institute"/>
            <person name="Ahrendt S."/>
            <person name="Riley R."/>
            <person name="Andreopoulos W."/>
            <person name="LaButti K."/>
            <person name="Pangilinan J."/>
            <person name="Ruiz-duenas F.J."/>
            <person name="Barrasa J.M."/>
            <person name="Sanchez-Garcia M."/>
            <person name="Camarero S."/>
            <person name="Miyauchi S."/>
            <person name="Serrano A."/>
            <person name="Linde D."/>
            <person name="Babiker R."/>
            <person name="Drula E."/>
            <person name="Ayuso-Fernandez I."/>
            <person name="Pacheco R."/>
            <person name="Padilla G."/>
            <person name="Ferreira P."/>
            <person name="Barriuso J."/>
            <person name="Kellner H."/>
            <person name="Castanera R."/>
            <person name="Alfaro M."/>
            <person name="Ramirez L."/>
            <person name="Pisabarro A.G."/>
            <person name="Kuo A."/>
            <person name="Tritt A."/>
            <person name="Lipzen A."/>
            <person name="He G."/>
            <person name="Yan M."/>
            <person name="Ng V."/>
            <person name="Cullen D."/>
            <person name="Martin F."/>
            <person name="Rosso M.-N."/>
            <person name="Henrissat B."/>
            <person name="Hibbett D."/>
            <person name="Martinez A.T."/>
            <person name="Grigoriev I.V."/>
        </authorList>
    </citation>
    <scope>NUCLEOTIDE SEQUENCE</scope>
    <source>
        <strain evidence="1">AH 44721</strain>
    </source>
</reference>
<sequence length="549" mass="62786">MSSLDSIFRHPELLTSEHPQSAMGQFHAKFWNKSSAGDKYPPALRDSSPTKDEVRFEKPFEDFHPDCYTLYLDVDSINQKNLLIRAEYIQVFDYCQKQYEASSSSYPLPSFVITGHPGIGKSFWMLYAAHRCAAEGRPFLWLFQEDYFIFVDEGVYLLPFDWHPGDFIGHLWAFVDADNHKEGVPPKVCAHNTKLVVFFVTPADEDRWKTMSRTTSSAVIIMKPCNRDELRKLAQMYHVSEKKTLKRYDHFGPNLRICLEIDPGKLSAHADRLEGIVGRLTLDEFQMIIHRSRVFLLYPNADMVCTVDRCCHDLSGSCVPSVAASSVYIQTRLANKFRLKCGDSSRKMYDMVELYLIFERDNALRKTSRLFYQSAWLSGLAYFRQPLVALSRLILGNQQGEYTYWHSPRNQTSGIPCDFGSVEEEDTLSFEISSCTQEYSDKGLDSLLPDVMYIPKAHNREALEPFIYCNGKLYILQFTSGGDHGVTSGVMNLAHQFHFPNKSEWCIVFVVPSNATLDVEIAHLDLMQVDLRSSVLPSEALWNPPASLI</sequence>
<organism evidence="1 2">
    <name type="scientific">Gymnopilus junonius</name>
    <name type="common">Spectacular rustgill mushroom</name>
    <name type="synonym">Gymnopilus spectabilis subsp. junonius</name>
    <dbReference type="NCBI Taxonomy" id="109634"/>
    <lineage>
        <taxon>Eukaryota</taxon>
        <taxon>Fungi</taxon>
        <taxon>Dikarya</taxon>
        <taxon>Basidiomycota</taxon>
        <taxon>Agaricomycotina</taxon>
        <taxon>Agaricomycetes</taxon>
        <taxon>Agaricomycetidae</taxon>
        <taxon>Agaricales</taxon>
        <taxon>Agaricineae</taxon>
        <taxon>Hymenogastraceae</taxon>
        <taxon>Gymnopilus</taxon>
    </lineage>
</organism>
<comment type="caution">
    <text evidence="1">The sequence shown here is derived from an EMBL/GenBank/DDBJ whole genome shotgun (WGS) entry which is preliminary data.</text>
</comment>